<dbReference type="AlphaFoldDB" id="A0A382EI10"/>
<dbReference type="EMBL" id="UINC01044531">
    <property type="protein sequence ID" value="SVB50115.1"/>
    <property type="molecule type" value="Genomic_DNA"/>
</dbReference>
<evidence type="ECO:0000313" key="1">
    <source>
        <dbReference type="EMBL" id="SVB50115.1"/>
    </source>
</evidence>
<reference evidence="1" key="1">
    <citation type="submission" date="2018-05" db="EMBL/GenBank/DDBJ databases">
        <authorList>
            <person name="Lanie J.A."/>
            <person name="Ng W.-L."/>
            <person name="Kazmierczak K.M."/>
            <person name="Andrzejewski T.M."/>
            <person name="Davidsen T.M."/>
            <person name="Wayne K.J."/>
            <person name="Tettelin H."/>
            <person name="Glass J.I."/>
            <person name="Rusch D."/>
            <person name="Podicherti R."/>
            <person name="Tsui H.-C.T."/>
            <person name="Winkler M.E."/>
        </authorList>
    </citation>
    <scope>NUCLEOTIDE SEQUENCE</scope>
</reference>
<dbReference type="GO" id="GO:0009055">
    <property type="term" value="F:electron transfer activity"/>
    <property type="evidence" value="ECO:0007669"/>
    <property type="project" value="InterPro"/>
</dbReference>
<name>A0A382EI10_9ZZZZ</name>
<gene>
    <name evidence="1" type="ORF">METZ01_LOCUS202969</name>
</gene>
<protein>
    <recommendedName>
        <fullName evidence="2">Cytochrome c domain-containing protein</fullName>
    </recommendedName>
</protein>
<evidence type="ECO:0008006" key="2">
    <source>
        <dbReference type="Google" id="ProtNLM"/>
    </source>
</evidence>
<dbReference type="GO" id="GO:0020037">
    <property type="term" value="F:heme binding"/>
    <property type="evidence" value="ECO:0007669"/>
    <property type="project" value="InterPro"/>
</dbReference>
<organism evidence="1">
    <name type="scientific">marine metagenome</name>
    <dbReference type="NCBI Taxonomy" id="408172"/>
    <lineage>
        <taxon>unclassified sequences</taxon>
        <taxon>metagenomes</taxon>
        <taxon>ecological metagenomes</taxon>
    </lineage>
</organism>
<proteinExistence type="predicted"/>
<dbReference type="SUPFAM" id="SSF46626">
    <property type="entry name" value="Cytochrome c"/>
    <property type="match status" value="1"/>
</dbReference>
<accession>A0A382EI10</accession>
<dbReference type="Gene3D" id="1.10.760.10">
    <property type="entry name" value="Cytochrome c-like domain"/>
    <property type="match status" value="1"/>
</dbReference>
<dbReference type="InterPro" id="IPR036909">
    <property type="entry name" value="Cyt_c-like_dom_sf"/>
</dbReference>
<sequence length="127" mass="14183">MAEQKISIAAIHGNGIGVPDFESTPAARNFTCAQTITRIPDGQLYWTIKNGSTGASMHQFTNLDDTSIWKLVLYIRSFSKTNKGTQMEPGGSFSLKPSVWQLKTEHLSSLHKIIAERFNITKDLYHV</sequence>